<evidence type="ECO:0000256" key="3">
    <source>
        <dbReference type="ARBA" id="ARBA00023015"/>
    </source>
</evidence>
<dbReference type="PANTHER" id="PTHR46164">
    <property type="entry name" value="ATF6, ISOFORM C"/>
    <property type="match status" value="1"/>
</dbReference>
<dbReference type="GO" id="GO:0030968">
    <property type="term" value="P:endoplasmic reticulum unfolded protein response"/>
    <property type="evidence" value="ECO:0007669"/>
    <property type="project" value="TreeGrafter"/>
</dbReference>
<dbReference type="Pfam" id="PF00170">
    <property type="entry name" value="bZIP_1"/>
    <property type="match status" value="1"/>
</dbReference>
<dbReference type="GO" id="GO:0005634">
    <property type="term" value="C:nucleus"/>
    <property type="evidence" value="ECO:0007669"/>
    <property type="project" value="TreeGrafter"/>
</dbReference>
<evidence type="ECO:0000256" key="4">
    <source>
        <dbReference type="ARBA" id="ARBA00023125"/>
    </source>
</evidence>
<evidence type="ECO:0000313" key="11">
    <source>
        <dbReference type="Proteomes" id="UP001153737"/>
    </source>
</evidence>
<dbReference type="Gene3D" id="1.20.5.170">
    <property type="match status" value="1"/>
</dbReference>
<gene>
    <name evidence="10" type="ORF">PHAECO_LOCUS10506</name>
</gene>
<dbReference type="PANTHER" id="PTHR46164:SF3">
    <property type="entry name" value="ATF6, ISOFORM C"/>
    <property type="match status" value="1"/>
</dbReference>
<evidence type="ECO:0000259" key="9">
    <source>
        <dbReference type="SMART" id="SM00338"/>
    </source>
</evidence>
<reference evidence="10" key="2">
    <citation type="submission" date="2022-10" db="EMBL/GenBank/DDBJ databases">
        <authorList>
            <consortium name="ENA_rothamsted_submissions"/>
            <consortium name="culmorum"/>
            <person name="King R."/>
        </authorList>
    </citation>
    <scope>NUCLEOTIDE SEQUENCE</scope>
</reference>
<dbReference type="AlphaFoldDB" id="A0A9P0GPP4"/>
<dbReference type="EMBL" id="OU896712">
    <property type="protein sequence ID" value="CAH1173744.1"/>
    <property type="molecule type" value="Genomic_DNA"/>
</dbReference>
<dbReference type="OrthoDB" id="644067at2759"/>
<keyword evidence="3" id="KW-0805">Transcription regulation</keyword>
<evidence type="ECO:0000256" key="8">
    <source>
        <dbReference type="SAM" id="MobiDB-lite"/>
    </source>
</evidence>
<comment type="subcellular location">
    <subcellularLocation>
        <location evidence="1">Membrane</location>
        <topology evidence="1">Single-pass membrane protein</topology>
    </subcellularLocation>
</comment>
<protein>
    <recommendedName>
        <fullName evidence="9">BZIP domain-containing protein</fullName>
    </recommendedName>
</protein>
<dbReference type="Proteomes" id="UP001153737">
    <property type="component" value="Chromosome 6"/>
</dbReference>
<keyword evidence="6" id="KW-0539">Nucleus</keyword>
<evidence type="ECO:0000313" key="10">
    <source>
        <dbReference type="EMBL" id="CAH1173744.1"/>
    </source>
</evidence>
<feature type="region of interest" description="Disordered" evidence="8">
    <location>
        <begin position="450"/>
        <end position="490"/>
    </location>
</feature>
<dbReference type="CDD" id="cd14700">
    <property type="entry name" value="bZIP_ATF6"/>
    <property type="match status" value="1"/>
</dbReference>
<comment type="similarity">
    <text evidence="2">Belongs to the bZIP family. ATF subfamily.</text>
</comment>
<keyword evidence="4" id="KW-0238">DNA-binding</keyword>
<dbReference type="SMART" id="SM00338">
    <property type="entry name" value="BRLZ"/>
    <property type="match status" value="1"/>
</dbReference>
<dbReference type="SUPFAM" id="SSF57959">
    <property type="entry name" value="Leucine zipper domain"/>
    <property type="match status" value="1"/>
</dbReference>
<feature type="coiled-coil region" evidence="7">
    <location>
        <begin position="305"/>
        <end position="346"/>
    </location>
</feature>
<evidence type="ECO:0000256" key="2">
    <source>
        <dbReference type="ARBA" id="ARBA00009050"/>
    </source>
</evidence>
<proteinExistence type="inferred from homology"/>
<feature type="domain" description="BZIP" evidence="9">
    <location>
        <begin position="285"/>
        <end position="349"/>
    </location>
</feature>
<name>A0A9P0GPP4_PHACE</name>
<keyword evidence="7" id="KW-0175">Coiled coil</keyword>
<feature type="region of interest" description="Disordered" evidence="8">
    <location>
        <begin position="122"/>
        <end position="145"/>
    </location>
</feature>
<dbReference type="GO" id="GO:0000981">
    <property type="term" value="F:DNA-binding transcription factor activity, RNA polymerase II-specific"/>
    <property type="evidence" value="ECO:0007669"/>
    <property type="project" value="TreeGrafter"/>
</dbReference>
<keyword evidence="5" id="KW-0804">Transcription</keyword>
<evidence type="ECO:0000256" key="5">
    <source>
        <dbReference type="ARBA" id="ARBA00023163"/>
    </source>
</evidence>
<keyword evidence="11" id="KW-1185">Reference proteome</keyword>
<dbReference type="InterPro" id="IPR004827">
    <property type="entry name" value="bZIP"/>
</dbReference>
<reference evidence="10" key="1">
    <citation type="submission" date="2022-01" db="EMBL/GenBank/DDBJ databases">
        <authorList>
            <person name="King R."/>
        </authorList>
    </citation>
    <scope>NUCLEOTIDE SEQUENCE</scope>
</reference>
<accession>A0A9P0GPP4</accession>
<dbReference type="InterPro" id="IPR051882">
    <property type="entry name" value="ATF_bZIP_TF"/>
</dbReference>
<evidence type="ECO:0000256" key="6">
    <source>
        <dbReference type="ARBA" id="ARBA00023242"/>
    </source>
</evidence>
<organism evidence="10 11">
    <name type="scientific">Phaedon cochleariae</name>
    <name type="common">Mustard beetle</name>
    <dbReference type="NCBI Taxonomy" id="80249"/>
    <lineage>
        <taxon>Eukaryota</taxon>
        <taxon>Metazoa</taxon>
        <taxon>Ecdysozoa</taxon>
        <taxon>Arthropoda</taxon>
        <taxon>Hexapoda</taxon>
        <taxon>Insecta</taxon>
        <taxon>Pterygota</taxon>
        <taxon>Neoptera</taxon>
        <taxon>Endopterygota</taxon>
        <taxon>Coleoptera</taxon>
        <taxon>Polyphaga</taxon>
        <taxon>Cucujiformia</taxon>
        <taxon>Chrysomeloidea</taxon>
        <taxon>Chrysomelidae</taxon>
        <taxon>Chrysomelinae</taxon>
        <taxon>Chrysomelini</taxon>
        <taxon>Phaedon</taxon>
    </lineage>
</organism>
<dbReference type="GO" id="GO:0016020">
    <property type="term" value="C:membrane"/>
    <property type="evidence" value="ECO:0007669"/>
    <property type="project" value="UniProtKB-SubCell"/>
</dbReference>
<dbReference type="GO" id="GO:0000978">
    <property type="term" value="F:RNA polymerase II cis-regulatory region sequence-specific DNA binding"/>
    <property type="evidence" value="ECO:0007669"/>
    <property type="project" value="TreeGrafter"/>
</dbReference>
<sequence length="641" mass="73359">MITTDDFGLEEYIFKNSPESCSDNSYSTDYMDVTSDEDFLSQLSADLDIPLLLNTEEDELGMLNSFFDKSPEEILSEIASPPYSPDTPDKELPNTMSENSKMHFSNSKVKEFPNILSEVKWESSTNSGSPDYRNSPSPLNLQQPNSPLININQEILINSPPVSPVSLKVNITKEIKKNILHEPVKLSSNASQIQKHKTIIPRSRSSTLPLKKPNVVVLNSDLKPVVTSQNSNIIVLDNIKFTSVHNSIVSNKPLTTMSKITQAVIPPVIINTGNRLSIANANIDPKVFKLYQRKIKNRESASLSRKRKKDYVTSLEEQVKQLAEENRKLQMENIKLKERLAQYEDKTPSKKDSKTKPSLYLCVFLLVLGVNLNLIRNPFSTKHDLELIQKDMPKLGNHPGRNLLWAPEDNDPIRNKTSTFSPFFMCPATINQTESARLVLELERWIGKPADSPIKSNPDRNVSKQVKPKRLRSTFQKRSRNRNERLVDNNPKNEIQVFQMRPEQIYSEFFEAIHRRDDTFYVVSFTDQHMLLPALYHNKTRRPKMSLIMPSMLSNDTASKTSMIPLMQIDCEVLDTKLIQVRQASVPQNMKVYSNATKEDPASFKVNESTGKRTRYNEKPYKPYFMNRNSFDIKGKLFDLN</sequence>
<dbReference type="InterPro" id="IPR046347">
    <property type="entry name" value="bZIP_sf"/>
</dbReference>
<evidence type="ECO:0000256" key="1">
    <source>
        <dbReference type="ARBA" id="ARBA00004167"/>
    </source>
</evidence>
<feature type="compositionally biased region" description="Basic residues" evidence="8">
    <location>
        <begin position="466"/>
        <end position="480"/>
    </location>
</feature>
<evidence type="ECO:0000256" key="7">
    <source>
        <dbReference type="SAM" id="Coils"/>
    </source>
</evidence>